<comment type="subcellular location">
    <subcellularLocation>
        <location evidence="1">Nucleus</location>
    </subcellularLocation>
</comment>
<evidence type="ECO:0000259" key="14">
    <source>
        <dbReference type="Pfam" id="PF00899"/>
    </source>
</evidence>
<evidence type="ECO:0000256" key="7">
    <source>
        <dbReference type="ARBA" id="ARBA00022786"/>
    </source>
</evidence>
<dbReference type="CDD" id="cd01489">
    <property type="entry name" value="Uba2_SUMO"/>
    <property type="match status" value="1"/>
</dbReference>
<accession>A0A1G4BM46</accession>
<keyword evidence="10" id="KW-0539">Nucleus</keyword>
<dbReference type="FunFam" id="3.10.290.20:FF:000005">
    <property type="entry name" value="Ubiquitin-activating enzyme E1-like"/>
    <property type="match status" value="1"/>
</dbReference>
<feature type="compositionally biased region" description="Basic and acidic residues" evidence="13">
    <location>
        <begin position="614"/>
        <end position="629"/>
    </location>
</feature>
<dbReference type="OrthoDB" id="10255449at2759"/>
<evidence type="ECO:0000256" key="1">
    <source>
        <dbReference type="ARBA" id="ARBA00004123"/>
    </source>
</evidence>
<dbReference type="RefSeq" id="XP_022479519.1">
    <property type="nucleotide sequence ID" value="XM_022614021.1"/>
</dbReference>
<dbReference type="InterPro" id="IPR019572">
    <property type="entry name" value="UBA_E1_SCCH"/>
</dbReference>
<keyword evidence="18" id="KW-1185">Reference proteome</keyword>
<dbReference type="GO" id="GO:0005737">
    <property type="term" value="C:cytoplasm"/>
    <property type="evidence" value="ECO:0007669"/>
    <property type="project" value="TreeGrafter"/>
</dbReference>
<evidence type="ECO:0000256" key="10">
    <source>
        <dbReference type="ARBA" id="ARBA00023242"/>
    </source>
</evidence>
<dbReference type="SUPFAM" id="SSF69572">
    <property type="entry name" value="Activating enzymes of the ubiquitin-like proteins"/>
    <property type="match status" value="1"/>
</dbReference>
<keyword evidence="4" id="KW-0808">Transferase</keyword>
<feature type="domain" description="Ubiquitin/SUMO-activating enzyme ubiquitin-like" evidence="16">
    <location>
        <begin position="518"/>
        <end position="601"/>
    </location>
</feature>
<dbReference type="GO" id="GO:0019948">
    <property type="term" value="F:SUMO activating enzyme activity"/>
    <property type="evidence" value="ECO:0007669"/>
    <property type="project" value="TreeGrafter"/>
</dbReference>
<protein>
    <recommendedName>
        <fullName evidence="11">Ubiquitin-activating enzyme E1-like</fullName>
    </recommendedName>
</protein>
<keyword evidence="5 11" id="KW-0479">Metal-binding</keyword>
<dbReference type="STRING" id="1209926.A0A1G4BM46"/>
<dbReference type="GO" id="GO:0031510">
    <property type="term" value="C:SUMO activating enzyme complex"/>
    <property type="evidence" value="ECO:0007669"/>
    <property type="project" value="TreeGrafter"/>
</dbReference>
<evidence type="ECO:0000256" key="3">
    <source>
        <dbReference type="ARBA" id="ARBA00005673"/>
    </source>
</evidence>
<gene>
    <name evidence="17" type="ORF">CORC01_02371</name>
</gene>
<dbReference type="InterPro" id="IPR045886">
    <property type="entry name" value="ThiF/MoeB/HesA"/>
</dbReference>
<dbReference type="FunFam" id="3.50.50.80:FF:000002">
    <property type="entry name" value="SUMO-activating enzyme subunit 2"/>
    <property type="match status" value="1"/>
</dbReference>
<dbReference type="PANTHER" id="PTHR10953:SF5">
    <property type="entry name" value="SUMO-ACTIVATING ENZYME SUBUNIT 2"/>
    <property type="match status" value="1"/>
</dbReference>
<dbReference type="GO" id="GO:0016740">
    <property type="term" value="F:transferase activity"/>
    <property type="evidence" value="ECO:0007669"/>
    <property type="project" value="UniProtKB-KW"/>
</dbReference>
<dbReference type="GO" id="GO:0046872">
    <property type="term" value="F:metal ion binding"/>
    <property type="evidence" value="ECO:0007669"/>
    <property type="project" value="UniProtKB-KW"/>
</dbReference>
<dbReference type="PROSITE" id="PS00865">
    <property type="entry name" value="UBIQUITIN_ACTIVAT_2"/>
    <property type="match status" value="1"/>
</dbReference>
<evidence type="ECO:0000313" key="18">
    <source>
        <dbReference type="Proteomes" id="UP000176998"/>
    </source>
</evidence>
<evidence type="ECO:0000256" key="4">
    <source>
        <dbReference type="ARBA" id="ARBA00022679"/>
    </source>
</evidence>
<feature type="domain" description="Ubiquitin-activating enzyme SCCH" evidence="15">
    <location>
        <begin position="386"/>
        <end position="446"/>
    </location>
</feature>
<feature type="region of interest" description="Disordered" evidence="13">
    <location>
        <begin position="606"/>
        <end position="677"/>
    </location>
</feature>
<name>A0A1G4BM46_9PEZI</name>
<evidence type="ECO:0000259" key="16">
    <source>
        <dbReference type="Pfam" id="PF14732"/>
    </source>
</evidence>
<dbReference type="Proteomes" id="UP000176998">
    <property type="component" value="Unassembled WGS sequence"/>
</dbReference>
<dbReference type="Pfam" id="PF00899">
    <property type="entry name" value="ThiF"/>
    <property type="match status" value="1"/>
</dbReference>
<comment type="similarity">
    <text evidence="3 11">Belongs to the ubiquitin-activating E1 family.</text>
</comment>
<dbReference type="FunFam" id="3.40.50.720:FF:000618">
    <property type="entry name" value="SUMO-activating enzyme subunit 2"/>
    <property type="match status" value="1"/>
</dbReference>
<dbReference type="InterPro" id="IPR023318">
    <property type="entry name" value="Ub_act_enz_dom_a_sf"/>
</dbReference>
<feature type="active site" description="Glycyl thioester intermediate" evidence="12">
    <location>
        <position position="247"/>
    </location>
</feature>
<sequence length="697" mass="76327">MNTTAEAGAAPAATAAQATAPATTAAAPPPSPQEHQQSAQTESAPVAQRPAQTTQKQQQQKPQQQRPPGVQTRDRFFQQSLGGSLNANVKKARVLMVGAGGIGCELLKNIVLTGFGEVHVVDLDTIDLSNLNRQFLFRYEHIKKSKALVAKDAAQPFNPKVKIVAHHANIKDPQFNVKWFRDFNIVFNALDNLEARRHVNRMCLAADVPLIESGTTGFNGNVQVIKKGVTACYDCTPKETPKSFPVCTIRSTPSQPIHCIVWGKSYLLNEIFGTSEDESAFDNSADAENAKEIEELKKEAAALRTIRESLGTDAFPQLLFDKVFTTDIVRLASMEDMWKSRRKPEALDYKVLSDKSATALASKEAILQGGQQVWTLEENFAVFVDSLDRLSKRMLELKKAHKDASGPEPLITFDKDDEDTLDFVTSSANIRSAIFGIERKSRFDIKQMAGNIIPAIATTNAIVAGLCVLQSFKVLRGDFTQTKEVFISPHNPARLLNSSKYRGPNPDCPVCSVYQTSVTVDMSRATLKDLVEDFVRLELGYGDKEFALNNDAGPLYDPDETENLSKKLSELGIKEDSFLTVIDEDDDEPFVNVVISIQESKEPLADKPIQGLVADKKPEIPHKPKKEAPAESNGLSEQNGKPAVEASEELANLKRPRPDDGDEPIQAKKAKVVATTSSDDVVLVDDSTGGAIVIDDD</sequence>
<reference evidence="17 18" key="1">
    <citation type="submission" date="2016-09" db="EMBL/GenBank/DDBJ databases">
        <authorList>
            <person name="Capua I."/>
            <person name="De Benedictis P."/>
            <person name="Joannis T."/>
            <person name="Lombin L.H."/>
            <person name="Cattoli G."/>
        </authorList>
    </citation>
    <scope>NUCLEOTIDE SEQUENCE [LARGE SCALE GENOMIC DNA]</scope>
    <source>
        <strain evidence="17 18">IMI 309357</strain>
    </source>
</reference>
<keyword evidence="8 11" id="KW-0862">Zinc</keyword>
<keyword evidence="9 11" id="KW-0067">ATP-binding</keyword>
<feature type="compositionally biased region" description="Low complexity" evidence="13">
    <location>
        <begin position="1"/>
        <end position="26"/>
    </location>
</feature>
<proteinExistence type="inferred from homology"/>
<dbReference type="Pfam" id="PF14732">
    <property type="entry name" value="UAE_UbL"/>
    <property type="match status" value="1"/>
</dbReference>
<evidence type="ECO:0000256" key="9">
    <source>
        <dbReference type="ARBA" id="ARBA00022840"/>
    </source>
</evidence>
<evidence type="ECO:0000256" key="5">
    <source>
        <dbReference type="ARBA" id="ARBA00022723"/>
    </source>
</evidence>
<dbReference type="PANTHER" id="PTHR10953">
    <property type="entry name" value="UBIQUITIN-ACTIVATING ENZYME E1"/>
    <property type="match status" value="1"/>
</dbReference>
<evidence type="ECO:0000256" key="2">
    <source>
        <dbReference type="ARBA" id="ARBA00004718"/>
    </source>
</evidence>
<feature type="region of interest" description="Disordered" evidence="13">
    <location>
        <begin position="1"/>
        <end position="71"/>
    </location>
</feature>
<dbReference type="PIRSF" id="PIRSF039133">
    <property type="entry name" value="SUMO_E1B"/>
    <property type="match status" value="1"/>
</dbReference>
<evidence type="ECO:0000256" key="8">
    <source>
        <dbReference type="ARBA" id="ARBA00022833"/>
    </source>
</evidence>
<dbReference type="UniPathway" id="UPA00886"/>
<dbReference type="InterPro" id="IPR030661">
    <property type="entry name" value="Uba2"/>
</dbReference>
<dbReference type="InterPro" id="IPR042449">
    <property type="entry name" value="Ub-E1_IAD_1"/>
</dbReference>
<dbReference type="InterPro" id="IPR028077">
    <property type="entry name" value="UAE_UbL_dom"/>
</dbReference>
<dbReference type="AlphaFoldDB" id="A0A1G4BM46"/>
<comment type="pathway">
    <text evidence="2 11">Protein modification; protein sumoylation.</text>
</comment>
<dbReference type="InterPro" id="IPR035985">
    <property type="entry name" value="Ubiquitin-activating_enz"/>
</dbReference>
<dbReference type="Pfam" id="PF10585">
    <property type="entry name" value="UBA_E1_SCCH"/>
    <property type="match status" value="1"/>
</dbReference>
<dbReference type="Gene3D" id="3.10.290.20">
    <property type="entry name" value="Ubiquitin-like 2 activating enzyme e1b. Chain: B, domain 3"/>
    <property type="match status" value="1"/>
</dbReference>
<dbReference type="GO" id="GO:0016925">
    <property type="term" value="P:protein sumoylation"/>
    <property type="evidence" value="ECO:0007669"/>
    <property type="project" value="UniProtKB-UniPathway"/>
</dbReference>
<dbReference type="FunFam" id="1.10.10.520:FF:000003">
    <property type="entry name" value="Ubiquitin-activating enzyme E1-like"/>
    <property type="match status" value="1"/>
</dbReference>
<dbReference type="EMBL" id="MJBS01000013">
    <property type="protein sequence ID" value="OHF02378.1"/>
    <property type="molecule type" value="Genomic_DNA"/>
</dbReference>
<evidence type="ECO:0000256" key="12">
    <source>
        <dbReference type="PROSITE-ProRule" id="PRU10132"/>
    </source>
</evidence>
<dbReference type="InterPro" id="IPR000594">
    <property type="entry name" value="ThiF_NAD_FAD-bd"/>
</dbReference>
<dbReference type="GeneID" id="34555531"/>
<dbReference type="Gene3D" id="3.50.50.80">
    <property type="entry name" value="Ubiquitin-activating enzyme E1, inactive adenylation domain, subdomain 1"/>
    <property type="match status" value="1"/>
</dbReference>
<feature type="domain" description="THIF-type NAD/FAD binding fold" evidence="14">
    <location>
        <begin position="86"/>
        <end position="510"/>
    </location>
</feature>
<evidence type="ECO:0000313" key="17">
    <source>
        <dbReference type="EMBL" id="OHF02378.1"/>
    </source>
</evidence>
<dbReference type="Gene3D" id="1.10.10.520">
    <property type="entry name" value="Ubiquitin activating enzymes (Uba3). Chain: B, domain 2"/>
    <property type="match status" value="1"/>
</dbReference>
<evidence type="ECO:0000256" key="11">
    <source>
        <dbReference type="PIRNR" id="PIRNR039133"/>
    </source>
</evidence>
<dbReference type="InterPro" id="IPR033127">
    <property type="entry name" value="UBQ-activ_enz_E1_Cys_AS"/>
</dbReference>
<feature type="compositionally biased region" description="Polar residues" evidence="13">
    <location>
        <begin position="33"/>
        <end position="43"/>
    </location>
</feature>
<evidence type="ECO:0000259" key="15">
    <source>
        <dbReference type="Pfam" id="PF10585"/>
    </source>
</evidence>
<comment type="caution">
    <text evidence="17">The sequence shown here is derived from an EMBL/GenBank/DDBJ whole genome shotgun (WGS) entry which is preliminary data.</text>
</comment>
<organism evidence="17 18">
    <name type="scientific">Colletotrichum orchidophilum</name>
    <dbReference type="NCBI Taxonomy" id="1209926"/>
    <lineage>
        <taxon>Eukaryota</taxon>
        <taxon>Fungi</taxon>
        <taxon>Dikarya</taxon>
        <taxon>Ascomycota</taxon>
        <taxon>Pezizomycotina</taxon>
        <taxon>Sordariomycetes</taxon>
        <taxon>Hypocreomycetidae</taxon>
        <taxon>Glomerellales</taxon>
        <taxon>Glomerellaceae</taxon>
        <taxon>Colletotrichum</taxon>
    </lineage>
</organism>
<evidence type="ECO:0000256" key="13">
    <source>
        <dbReference type="SAM" id="MobiDB-lite"/>
    </source>
</evidence>
<keyword evidence="6 11" id="KW-0547">Nucleotide-binding</keyword>
<dbReference type="GO" id="GO:0005524">
    <property type="term" value="F:ATP binding"/>
    <property type="evidence" value="ECO:0007669"/>
    <property type="project" value="UniProtKB-KW"/>
</dbReference>
<evidence type="ECO:0000256" key="6">
    <source>
        <dbReference type="ARBA" id="ARBA00022741"/>
    </source>
</evidence>
<comment type="subunit">
    <text evidence="11">Heterodimer.</text>
</comment>
<keyword evidence="7 11" id="KW-0833">Ubl conjugation pathway</keyword>
<feature type="compositionally biased region" description="Low complexity" evidence="13">
    <location>
        <begin position="47"/>
        <end position="68"/>
    </location>
</feature>